<sequence>MAFTDPFIRRPVLACVVSLLIVLLGFQAYSKLPLRQYPQMENALITVTTAYPGANAETIQGYITQPLQQSLASAEGIDYMTSVSRQNFSVISVYARIGANSDRLFTELLAKANEVKNKLPQDAEDPVLSKEAADASALMYISFFSDQLSNPQITDYLSRVIQPKLATLPGMAEAEILGNQVFAMRLWLDPVKLAGFGLSAADVTNAVRHYNFLSAAGEVKGEYVVTSINASTELKSAEAFAAIPLKTAGDSRVLLGDVARVEMGAENYDTISSFGGTPSVYIGIKATPGANPLDVIKEVRKIMPELEAQLPTNLKAEIAYDATLFIQASINEVIKTLFEAVLIVIVVVFLFLGALRSVVIPVITIPLSMVGVLFFMQLMGYSINLLTLLAMVLAIGLVVDDAIVVVENIHRHIEEGKTPLEAALEGAREIALPVVSMTITLAAVYAPIGFLQGLTGALFKEFALTLAGAVVISGIVALTLSPMMCALLLRHNANASGLAHRLDQLFEGLKRRYRTLLHGTLDTRPVVVVFAVIVLGLIPVLLKFTHSELAPDEDQGIIFMMATAPQPTNLNYLNHYTDEFITIFKEFPEYYSSFQINGFNGVQSGIGGFLLKPWNERQRTQMQILPEVQGKLASISGLQVFGFNLPSLPGTGEGLPFQYVLNTSNDYSALLDVANRIKKRALESGKFAFLDIDLAFDKPEVVVDIDRGKAAQMGVSMQDLGATLATLLGEAEINRFTLEGRSYKVIAQVERAYRDNPDWLNNYYVKNSADRLLPLSTLIKVSDRARPRQLNQFQQLNSAIISGVPIVSMGEAIETIRQIAAEEAPTGFASDYAGASRQFVHEGNALWITFGLALAIIFLVLAAQFESFRDPLVILVTVPLSICGALIPLFLGWSSMNIYTQVGLVTLIGLISKHGILIVEFANQLRQDKGLSAREAVEEAAAIRLRPVLMTTAAMVFGMVPLILASGAGAVSRFDIGMVIATGMSVGTLFTLFVLPCVYSLLARKDA</sequence>
<dbReference type="GeneID" id="300205248"/>
<dbReference type="Gene3D" id="1.20.1640.10">
    <property type="entry name" value="Multidrug efflux transporter AcrB transmembrane domain"/>
    <property type="match status" value="2"/>
</dbReference>
<keyword evidence="7 8" id="KW-0472">Membrane</keyword>
<evidence type="ECO:0000256" key="5">
    <source>
        <dbReference type="ARBA" id="ARBA00022692"/>
    </source>
</evidence>
<dbReference type="AlphaFoldDB" id="A0A1H1NNK1"/>
<dbReference type="EMBL" id="LT629777">
    <property type="protein sequence ID" value="SDR99889.1"/>
    <property type="molecule type" value="Genomic_DNA"/>
</dbReference>
<feature type="transmembrane region" description="Helical" evidence="8">
    <location>
        <begin position="430"/>
        <end position="450"/>
    </location>
</feature>
<evidence type="ECO:0000256" key="1">
    <source>
        <dbReference type="ARBA" id="ARBA00004429"/>
    </source>
</evidence>
<dbReference type="PRINTS" id="PR00702">
    <property type="entry name" value="ACRIFLAVINRP"/>
</dbReference>
<accession>A0A1H1NNK1</accession>
<reference evidence="10" key="1">
    <citation type="submission" date="2016-10" db="EMBL/GenBank/DDBJ databases">
        <authorList>
            <person name="Varghese N."/>
            <person name="Submissions S."/>
        </authorList>
    </citation>
    <scope>NUCLEOTIDE SEQUENCE [LARGE SCALE GENOMIC DNA]</scope>
    <source>
        <strain evidence="10">ATCC 23835</strain>
    </source>
</reference>
<evidence type="ECO:0000256" key="7">
    <source>
        <dbReference type="ARBA" id="ARBA00023136"/>
    </source>
</evidence>
<feature type="transmembrane region" description="Helical" evidence="8">
    <location>
        <begin position="976"/>
        <end position="1002"/>
    </location>
</feature>
<dbReference type="PANTHER" id="PTHR32063">
    <property type="match status" value="1"/>
</dbReference>
<dbReference type="NCBIfam" id="NF033617">
    <property type="entry name" value="RND_permease_2"/>
    <property type="match status" value="1"/>
</dbReference>
<dbReference type="InterPro" id="IPR027463">
    <property type="entry name" value="AcrB_DN_DC_subdom"/>
</dbReference>
<dbReference type="PANTHER" id="PTHR32063:SF14">
    <property type="entry name" value="BLL4319 PROTEIN"/>
    <property type="match status" value="1"/>
</dbReference>
<gene>
    <name evidence="9" type="ORF">SAMN05216598_0193</name>
</gene>
<evidence type="ECO:0000256" key="2">
    <source>
        <dbReference type="ARBA" id="ARBA00022448"/>
    </source>
</evidence>
<dbReference type="FunFam" id="1.20.1640.10:FF:000001">
    <property type="entry name" value="Efflux pump membrane transporter"/>
    <property type="match status" value="1"/>
</dbReference>
<dbReference type="SUPFAM" id="SSF82714">
    <property type="entry name" value="Multidrug efflux transporter AcrB TolC docking domain, DN and DC subdomains"/>
    <property type="match status" value="2"/>
</dbReference>
<keyword evidence="2" id="KW-0813">Transport</keyword>
<dbReference type="Gene3D" id="3.30.2090.10">
    <property type="entry name" value="Multidrug efflux transporter AcrB TolC docking domain, DN and DC subdomains"/>
    <property type="match status" value="2"/>
</dbReference>
<organism evidence="9 10">
    <name type="scientific">Pseudomonas asplenii</name>
    <dbReference type="NCBI Taxonomy" id="53407"/>
    <lineage>
        <taxon>Bacteria</taxon>
        <taxon>Pseudomonadati</taxon>
        <taxon>Pseudomonadota</taxon>
        <taxon>Gammaproteobacteria</taxon>
        <taxon>Pseudomonadales</taxon>
        <taxon>Pseudomonadaceae</taxon>
        <taxon>Pseudomonas</taxon>
    </lineage>
</organism>
<dbReference type="Gene3D" id="3.30.70.1320">
    <property type="entry name" value="Multidrug efflux transporter AcrB pore domain like"/>
    <property type="match status" value="1"/>
</dbReference>
<feature type="transmembrane region" description="Helical" evidence="8">
    <location>
        <begin position="385"/>
        <end position="409"/>
    </location>
</feature>
<dbReference type="Gene3D" id="3.30.70.1440">
    <property type="entry name" value="Multidrug efflux transporter AcrB pore domain"/>
    <property type="match status" value="1"/>
</dbReference>
<proteinExistence type="predicted"/>
<dbReference type="NCBIfam" id="NF007133">
    <property type="entry name" value="PRK09579.1"/>
    <property type="match status" value="1"/>
</dbReference>
<keyword evidence="5 8" id="KW-0812">Transmembrane</keyword>
<evidence type="ECO:0000313" key="10">
    <source>
        <dbReference type="Proteomes" id="UP000199524"/>
    </source>
</evidence>
<dbReference type="RefSeq" id="WP_090201968.1">
    <property type="nucleotide sequence ID" value="NZ_LT629777.1"/>
</dbReference>
<dbReference type="Pfam" id="PF00873">
    <property type="entry name" value="ACR_tran"/>
    <property type="match status" value="1"/>
</dbReference>
<evidence type="ECO:0000256" key="6">
    <source>
        <dbReference type="ARBA" id="ARBA00022989"/>
    </source>
</evidence>
<evidence type="ECO:0000313" key="9">
    <source>
        <dbReference type="EMBL" id="SDR99889.1"/>
    </source>
</evidence>
<feature type="transmembrane region" description="Helical" evidence="8">
    <location>
        <begin position="845"/>
        <end position="865"/>
    </location>
</feature>
<protein>
    <submittedName>
        <fullName evidence="9">Multidrug efflux pump</fullName>
    </submittedName>
</protein>
<evidence type="ECO:0000256" key="3">
    <source>
        <dbReference type="ARBA" id="ARBA00022475"/>
    </source>
</evidence>
<dbReference type="SUPFAM" id="SSF82693">
    <property type="entry name" value="Multidrug efflux transporter AcrB pore domain, PN1, PN2, PC1 and PC2 subdomains"/>
    <property type="match status" value="4"/>
</dbReference>
<dbReference type="Gene3D" id="3.30.70.1430">
    <property type="entry name" value="Multidrug efflux transporter AcrB pore domain"/>
    <property type="match status" value="2"/>
</dbReference>
<keyword evidence="6 8" id="KW-1133">Transmembrane helix</keyword>
<feature type="transmembrane region" description="Helical" evidence="8">
    <location>
        <begin position="872"/>
        <end position="892"/>
    </location>
</feature>
<dbReference type="InterPro" id="IPR001036">
    <property type="entry name" value="Acrflvin-R"/>
</dbReference>
<dbReference type="GO" id="GO:0005886">
    <property type="term" value="C:plasma membrane"/>
    <property type="evidence" value="ECO:0007669"/>
    <property type="project" value="UniProtKB-SubCell"/>
</dbReference>
<keyword evidence="10" id="KW-1185">Reference proteome</keyword>
<feature type="transmembrane region" description="Helical" evidence="8">
    <location>
        <begin position="943"/>
        <end position="964"/>
    </location>
</feature>
<dbReference type="GO" id="GO:0042910">
    <property type="term" value="F:xenobiotic transmembrane transporter activity"/>
    <property type="evidence" value="ECO:0007669"/>
    <property type="project" value="TreeGrafter"/>
</dbReference>
<dbReference type="SUPFAM" id="SSF82866">
    <property type="entry name" value="Multidrug efflux transporter AcrB transmembrane domain"/>
    <property type="match status" value="2"/>
</dbReference>
<evidence type="ECO:0000256" key="8">
    <source>
        <dbReference type="SAM" id="Phobius"/>
    </source>
</evidence>
<feature type="transmembrane region" description="Helical" evidence="8">
    <location>
        <begin position="359"/>
        <end position="379"/>
    </location>
</feature>
<name>A0A1H1NNK1_9PSED</name>
<comment type="subcellular location">
    <subcellularLocation>
        <location evidence="1">Cell inner membrane</location>
        <topology evidence="1">Multi-pass membrane protein</topology>
    </subcellularLocation>
</comment>
<feature type="transmembrane region" description="Helical" evidence="8">
    <location>
        <begin position="333"/>
        <end position="352"/>
    </location>
</feature>
<evidence type="ECO:0000256" key="4">
    <source>
        <dbReference type="ARBA" id="ARBA00022519"/>
    </source>
</evidence>
<dbReference type="Proteomes" id="UP000199524">
    <property type="component" value="Chromosome I"/>
</dbReference>
<keyword evidence="3" id="KW-1003">Cell membrane</keyword>
<keyword evidence="4" id="KW-0997">Cell inner membrane</keyword>
<feature type="transmembrane region" description="Helical" evidence="8">
    <location>
        <begin position="898"/>
        <end position="922"/>
    </location>
</feature>
<feature type="transmembrane region" description="Helical" evidence="8">
    <location>
        <begin position="462"/>
        <end position="489"/>
    </location>
</feature>
<feature type="transmembrane region" description="Helical" evidence="8">
    <location>
        <begin position="521"/>
        <end position="542"/>
    </location>
</feature>